<sequence length="127" mass="13316">MPYVFSQAANPLAIAECECASAAEIRFSTFTSCIGIVGIRNGEVFGIHLPLAVDDFVTNADIDAALVHCQGLAQTTITGVIGAWTSSRPTVYAYLVAQLGNPAIGVDHDEGVYGARVNNGNLVLSYP</sequence>
<dbReference type="Proteomes" id="UP000219068">
    <property type="component" value="Unassembled WGS sequence"/>
</dbReference>
<gene>
    <name evidence="1" type="ORF">SAMN05428964_1011159</name>
</gene>
<accession>A0A285RKP0</accession>
<name>A0A285RKP0_9PROT</name>
<proteinExistence type="predicted"/>
<reference evidence="1 2" key="1">
    <citation type="submission" date="2017-08" db="EMBL/GenBank/DDBJ databases">
        <authorList>
            <person name="de Groot N.N."/>
        </authorList>
    </citation>
    <scope>NUCLEOTIDE SEQUENCE [LARGE SCALE GENOMIC DNA]</scope>
    <source>
        <strain evidence="1 2">USBA 78</strain>
    </source>
</reference>
<evidence type="ECO:0000313" key="1">
    <source>
        <dbReference type="EMBL" id="SOB94661.1"/>
    </source>
</evidence>
<protein>
    <submittedName>
        <fullName evidence="1">Uncharacterized protein</fullName>
    </submittedName>
</protein>
<dbReference type="AlphaFoldDB" id="A0A285RKP0"/>
<dbReference type="RefSeq" id="WP_097050761.1">
    <property type="nucleotide sequence ID" value="NZ_JPWD01000005.1"/>
</dbReference>
<organism evidence="1 2">
    <name type="scientific">Thalassospira xiamenensis</name>
    <dbReference type="NCBI Taxonomy" id="220697"/>
    <lineage>
        <taxon>Bacteria</taxon>
        <taxon>Pseudomonadati</taxon>
        <taxon>Pseudomonadota</taxon>
        <taxon>Alphaproteobacteria</taxon>
        <taxon>Rhodospirillales</taxon>
        <taxon>Thalassospiraceae</taxon>
        <taxon>Thalassospira</taxon>
    </lineage>
</organism>
<dbReference type="EMBL" id="OBMM01000001">
    <property type="protein sequence ID" value="SOB94661.1"/>
    <property type="molecule type" value="Genomic_DNA"/>
</dbReference>
<evidence type="ECO:0000313" key="2">
    <source>
        <dbReference type="Proteomes" id="UP000219068"/>
    </source>
</evidence>